<dbReference type="EMBL" id="UPPP01000061">
    <property type="protein sequence ID" value="VBB05986.1"/>
    <property type="molecule type" value="Genomic_DNA"/>
</dbReference>
<keyword evidence="1 6" id="KW-0963">Cytoplasm</keyword>
<comment type="similarity">
    <text evidence="6">Belongs to the TRAFAC class OBG-HflX-like GTPase superfamily. HflX GTPase family.</text>
</comment>
<keyword evidence="2" id="KW-0479">Metal-binding</keyword>
<dbReference type="GO" id="GO:0043022">
    <property type="term" value="F:ribosome binding"/>
    <property type="evidence" value="ECO:0007669"/>
    <property type="project" value="TreeGrafter"/>
</dbReference>
<dbReference type="GO" id="GO:0005737">
    <property type="term" value="C:cytoplasm"/>
    <property type="evidence" value="ECO:0007669"/>
    <property type="project" value="UniProtKB-SubCell"/>
</dbReference>
<dbReference type="PRINTS" id="PR00326">
    <property type="entry name" value="GTP1OBG"/>
</dbReference>
<proteinExistence type="inferred from homology"/>
<dbReference type="FunFam" id="3.40.50.300:FF:000173">
    <property type="entry name" value="GTPase HflX"/>
    <property type="match status" value="1"/>
</dbReference>
<organism evidence="9 10">
    <name type="scientific">Lucifera butyrica</name>
    <dbReference type="NCBI Taxonomy" id="1351585"/>
    <lineage>
        <taxon>Bacteria</taxon>
        <taxon>Bacillati</taxon>
        <taxon>Bacillota</taxon>
        <taxon>Negativicutes</taxon>
        <taxon>Veillonellales</taxon>
        <taxon>Veillonellaceae</taxon>
        <taxon>Lucifera</taxon>
    </lineage>
</organism>
<dbReference type="InterPro" id="IPR032305">
    <property type="entry name" value="GTP-bd_M"/>
</dbReference>
<gene>
    <name evidence="6" type="primary">hflX</name>
    <name evidence="9" type="ORF">LUCI_1197</name>
</gene>
<reference evidence="9 10" key="1">
    <citation type="submission" date="2018-06" db="EMBL/GenBank/DDBJ databases">
        <authorList>
            <person name="Strepis N."/>
        </authorList>
    </citation>
    <scope>NUCLEOTIDE SEQUENCE [LARGE SCALE GENOMIC DNA]</scope>
    <source>
        <strain evidence="9">LUCI</strain>
    </source>
</reference>
<dbReference type="Proteomes" id="UP000277811">
    <property type="component" value="Unassembled WGS sequence"/>
</dbReference>
<sequence>MATIHGDITGIRKSILKRLETLYEFEISRNEIITLDLAQVLLSISDQIQREIAIYLNRHGRVTSVAVGDIRTVGLPELNGRRGQNRLSGIRCIHTHPNSSSALSELDIASLREMHFDLIAALSTGPEGKIDASYAYITKIIEDETDIHYIGPVNLDEFIKTDFTALLLSVDHRAELMNTVHIAEKESALLAGIEQTKTEDIRLSLDELEQLAQTAGAIVVGKVWQKRDRPDPVYYLGRGKIEEIKFLRQTKQANMIIFDDELSPTQQRNLEESLGIKVLDRTALILDIFAQRARSYEGKLQVALAQMRYNLPRLGGQGLVLSRLGGGIGTRGPGETKLEIDRRRIRSRIAEIEKAIEELKQQRTLHRQRRQNEQKIAVALVGYTNAGKSTLLNALTAAGVMAEDKLFATLDPTTRRAVLPDGQEILITDTVGFIQKLPHQLIAAFRATLEEVVQSDLLIHVVDAAHPGYQRQTEAVFQVLKELQADTKPVITAFNKIDSIDSPYQLERLLRQDNSVGISALSGQGIERLLQMVQEYLYTNKQQQKRELLLPYDQSGLLATLYKNAAVHKVQYCPEGIRVIVSLPLAMIDFYQTYVLQGDE</sequence>
<dbReference type="Gene3D" id="3.40.50.300">
    <property type="entry name" value="P-loop containing nucleotide triphosphate hydrolases"/>
    <property type="match status" value="1"/>
</dbReference>
<dbReference type="InterPro" id="IPR025121">
    <property type="entry name" value="GTPase_HflX_N"/>
</dbReference>
<dbReference type="InterPro" id="IPR005225">
    <property type="entry name" value="Small_GTP-bd"/>
</dbReference>
<dbReference type="GO" id="GO:0003924">
    <property type="term" value="F:GTPase activity"/>
    <property type="evidence" value="ECO:0007669"/>
    <property type="project" value="UniProtKB-UniRule"/>
</dbReference>
<dbReference type="PANTHER" id="PTHR10229">
    <property type="entry name" value="GTP-BINDING PROTEIN HFLX"/>
    <property type="match status" value="1"/>
</dbReference>
<keyword evidence="10" id="KW-1185">Reference proteome</keyword>
<name>A0A498R0F4_9FIRM</name>
<keyword evidence="3 6" id="KW-0547">Nucleotide-binding</keyword>
<dbReference type="FunFam" id="3.40.50.11060:FF:000001">
    <property type="entry name" value="GTPase HflX"/>
    <property type="match status" value="1"/>
</dbReference>
<feature type="domain" description="Hflx-type G" evidence="8">
    <location>
        <begin position="376"/>
        <end position="541"/>
    </location>
</feature>
<evidence type="ECO:0000256" key="1">
    <source>
        <dbReference type="ARBA" id="ARBA00022490"/>
    </source>
</evidence>
<evidence type="ECO:0000256" key="4">
    <source>
        <dbReference type="ARBA" id="ARBA00022842"/>
    </source>
</evidence>
<dbReference type="Pfam" id="PF16360">
    <property type="entry name" value="GTP-bdg_M"/>
    <property type="match status" value="1"/>
</dbReference>
<dbReference type="GO" id="GO:0005525">
    <property type="term" value="F:GTP binding"/>
    <property type="evidence" value="ECO:0007669"/>
    <property type="project" value="UniProtKB-UniRule"/>
</dbReference>
<dbReference type="InterPro" id="IPR016496">
    <property type="entry name" value="GTPase_HflX"/>
</dbReference>
<dbReference type="CDD" id="cd01878">
    <property type="entry name" value="HflX"/>
    <property type="match status" value="1"/>
</dbReference>
<keyword evidence="4" id="KW-0460">Magnesium</keyword>
<dbReference type="NCBIfam" id="TIGR03156">
    <property type="entry name" value="GTP_HflX"/>
    <property type="match status" value="1"/>
</dbReference>
<dbReference type="Gene3D" id="3.40.50.11060">
    <property type="entry name" value="GTPase HflX, N-terminal domain"/>
    <property type="match status" value="1"/>
</dbReference>
<dbReference type="InterPro" id="IPR006073">
    <property type="entry name" value="GTP-bd"/>
</dbReference>
<comment type="function">
    <text evidence="6">GTPase that associates with the 50S ribosomal subunit and may have a role during protein synthesis or ribosome biogenesis.</text>
</comment>
<evidence type="ECO:0000256" key="3">
    <source>
        <dbReference type="ARBA" id="ARBA00022741"/>
    </source>
</evidence>
<dbReference type="InterPro" id="IPR042108">
    <property type="entry name" value="GTPase_HflX_N_sf"/>
</dbReference>
<protein>
    <recommendedName>
        <fullName evidence="6">GTPase HflX</fullName>
    </recommendedName>
    <alternativeName>
        <fullName evidence="6">GTP-binding protein HflX</fullName>
    </alternativeName>
</protein>
<dbReference type="Gene3D" id="6.10.250.2860">
    <property type="match status" value="1"/>
</dbReference>
<dbReference type="PANTHER" id="PTHR10229:SF0">
    <property type="entry name" value="GTP-BINDING PROTEIN 6-RELATED"/>
    <property type="match status" value="1"/>
</dbReference>
<accession>A0A498R0F4</accession>
<evidence type="ECO:0000256" key="2">
    <source>
        <dbReference type="ARBA" id="ARBA00022723"/>
    </source>
</evidence>
<dbReference type="InterPro" id="IPR027417">
    <property type="entry name" value="P-loop_NTPase"/>
</dbReference>
<evidence type="ECO:0000313" key="10">
    <source>
        <dbReference type="Proteomes" id="UP000277811"/>
    </source>
</evidence>
<evidence type="ECO:0000259" key="8">
    <source>
        <dbReference type="PROSITE" id="PS51705"/>
    </source>
</evidence>
<dbReference type="PROSITE" id="PS51705">
    <property type="entry name" value="G_HFLX"/>
    <property type="match status" value="1"/>
</dbReference>
<evidence type="ECO:0000313" key="9">
    <source>
        <dbReference type="EMBL" id="VBB05986.1"/>
    </source>
</evidence>
<evidence type="ECO:0000256" key="7">
    <source>
        <dbReference type="SAM" id="Coils"/>
    </source>
</evidence>
<dbReference type="NCBIfam" id="TIGR00231">
    <property type="entry name" value="small_GTP"/>
    <property type="match status" value="1"/>
</dbReference>
<keyword evidence="5 6" id="KW-0342">GTP-binding</keyword>
<dbReference type="OrthoDB" id="9812272at2"/>
<dbReference type="RefSeq" id="WP_122626952.1">
    <property type="nucleotide sequence ID" value="NZ_UPPP01000061.1"/>
</dbReference>
<dbReference type="InterPro" id="IPR030394">
    <property type="entry name" value="G_HFLX_dom"/>
</dbReference>
<dbReference type="SUPFAM" id="SSF52540">
    <property type="entry name" value="P-loop containing nucleoside triphosphate hydrolases"/>
    <property type="match status" value="1"/>
</dbReference>
<dbReference type="Pfam" id="PF13167">
    <property type="entry name" value="GTP-bdg_N"/>
    <property type="match status" value="1"/>
</dbReference>
<comment type="subcellular location">
    <subcellularLocation>
        <location evidence="6">Cytoplasm</location>
    </subcellularLocation>
    <text evidence="6">May associate with membranes.</text>
</comment>
<dbReference type="AlphaFoldDB" id="A0A498R0F4"/>
<keyword evidence="7" id="KW-0175">Coiled coil</keyword>
<dbReference type="GO" id="GO:0046872">
    <property type="term" value="F:metal ion binding"/>
    <property type="evidence" value="ECO:0007669"/>
    <property type="project" value="UniProtKB-KW"/>
</dbReference>
<evidence type="ECO:0000256" key="6">
    <source>
        <dbReference type="HAMAP-Rule" id="MF_00900"/>
    </source>
</evidence>
<dbReference type="HAMAP" id="MF_00900">
    <property type="entry name" value="GTPase_HflX"/>
    <property type="match status" value="1"/>
</dbReference>
<feature type="coiled-coil region" evidence="7">
    <location>
        <begin position="342"/>
        <end position="376"/>
    </location>
</feature>
<evidence type="ECO:0000256" key="5">
    <source>
        <dbReference type="ARBA" id="ARBA00023134"/>
    </source>
</evidence>
<dbReference type="Pfam" id="PF01926">
    <property type="entry name" value="MMR_HSR1"/>
    <property type="match status" value="1"/>
</dbReference>
<comment type="subunit">
    <text evidence="6">Monomer. Associates with the 50S ribosomal subunit.</text>
</comment>